<dbReference type="PANTHER" id="PTHR30086:SF20">
    <property type="entry name" value="ARGININE EXPORTER PROTEIN ARGO-RELATED"/>
    <property type="match status" value="1"/>
</dbReference>
<feature type="compositionally biased region" description="Basic and acidic residues" evidence="6">
    <location>
        <begin position="102"/>
        <end position="112"/>
    </location>
</feature>
<dbReference type="PIRSF" id="PIRSF006324">
    <property type="entry name" value="LeuE"/>
    <property type="match status" value="1"/>
</dbReference>
<feature type="transmembrane region" description="Helical" evidence="7">
    <location>
        <begin position="6"/>
        <end position="27"/>
    </location>
</feature>
<keyword evidence="4 7" id="KW-1133">Transmembrane helix</keyword>
<dbReference type="GO" id="GO:0015171">
    <property type="term" value="F:amino acid transmembrane transporter activity"/>
    <property type="evidence" value="ECO:0007669"/>
    <property type="project" value="TreeGrafter"/>
</dbReference>
<dbReference type="GO" id="GO:0005886">
    <property type="term" value="C:plasma membrane"/>
    <property type="evidence" value="ECO:0007669"/>
    <property type="project" value="UniProtKB-SubCell"/>
</dbReference>
<dbReference type="PANTHER" id="PTHR30086">
    <property type="entry name" value="ARGININE EXPORTER PROTEIN ARGO"/>
    <property type="match status" value="1"/>
</dbReference>
<evidence type="ECO:0000313" key="8">
    <source>
        <dbReference type="EMBL" id="PSK90238.1"/>
    </source>
</evidence>
<evidence type="ECO:0000256" key="4">
    <source>
        <dbReference type="ARBA" id="ARBA00022989"/>
    </source>
</evidence>
<keyword evidence="3 7" id="KW-0812">Transmembrane</keyword>
<dbReference type="InterPro" id="IPR001123">
    <property type="entry name" value="LeuE-type"/>
</dbReference>
<gene>
    <name evidence="8" type="ORF">CLV63_12367</name>
</gene>
<proteinExistence type="predicted"/>
<dbReference type="Pfam" id="PF01810">
    <property type="entry name" value="LysE"/>
    <property type="match status" value="1"/>
</dbReference>
<dbReference type="Proteomes" id="UP000240542">
    <property type="component" value="Unassembled WGS sequence"/>
</dbReference>
<dbReference type="OrthoDB" id="5185770at2"/>
<protein>
    <submittedName>
        <fullName evidence="8">Threonine/homoserine/homoserine lactone efflux protein</fullName>
    </submittedName>
</protein>
<feature type="region of interest" description="Disordered" evidence="6">
    <location>
        <begin position="102"/>
        <end position="122"/>
    </location>
</feature>
<keyword evidence="5 7" id="KW-0472">Membrane</keyword>
<sequence>MPENLPVFFLTTIVVLVVPGPDFVVVTRTTVARGRAAGLAAAAGIATGLAGYTALAAAGVTVLIAANPAALSVLRFAGALYLIALGAGALITLWRGRHDGTPDDPAAAHRAPDAPAGPRPARSTAGLRAAFAQGLLNNSLNPKALVFFLGFLPQFIAPGSPAAPQTLFLGACVVTLAVAWWAGYVAAITRITAVLRRRRARRGIDLAGGLALTTFGLALAAG</sequence>
<evidence type="ECO:0000313" key="9">
    <source>
        <dbReference type="Proteomes" id="UP000240542"/>
    </source>
</evidence>
<evidence type="ECO:0000256" key="3">
    <source>
        <dbReference type="ARBA" id="ARBA00022692"/>
    </source>
</evidence>
<evidence type="ECO:0000256" key="2">
    <source>
        <dbReference type="ARBA" id="ARBA00022475"/>
    </source>
</evidence>
<dbReference type="AlphaFoldDB" id="A0A2P8CZ31"/>
<evidence type="ECO:0000256" key="1">
    <source>
        <dbReference type="ARBA" id="ARBA00004651"/>
    </source>
</evidence>
<comment type="caution">
    <text evidence="8">The sequence shown here is derived from an EMBL/GenBank/DDBJ whole genome shotgun (WGS) entry which is preliminary data.</text>
</comment>
<feature type="transmembrane region" description="Helical" evidence="7">
    <location>
        <begin position="144"/>
        <end position="161"/>
    </location>
</feature>
<organism evidence="8 9">
    <name type="scientific">Murinocardiopsis flavida</name>
    <dbReference type="NCBI Taxonomy" id="645275"/>
    <lineage>
        <taxon>Bacteria</taxon>
        <taxon>Bacillati</taxon>
        <taxon>Actinomycetota</taxon>
        <taxon>Actinomycetes</taxon>
        <taxon>Streptosporangiales</taxon>
        <taxon>Nocardiopsidaceae</taxon>
        <taxon>Murinocardiopsis</taxon>
    </lineage>
</organism>
<evidence type="ECO:0000256" key="7">
    <source>
        <dbReference type="SAM" id="Phobius"/>
    </source>
</evidence>
<accession>A0A2P8CZ31</accession>
<keyword evidence="9" id="KW-1185">Reference proteome</keyword>
<evidence type="ECO:0000256" key="6">
    <source>
        <dbReference type="SAM" id="MobiDB-lite"/>
    </source>
</evidence>
<feature type="transmembrane region" description="Helical" evidence="7">
    <location>
        <begin position="39"/>
        <end position="66"/>
    </location>
</feature>
<feature type="transmembrane region" description="Helical" evidence="7">
    <location>
        <begin position="72"/>
        <end position="94"/>
    </location>
</feature>
<reference evidence="8 9" key="1">
    <citation type="submission" date="2018-03" db="EMBL/GenBank/DDBJ databases">
        <title>Genomic Encyclopedia of Archaeal and Bacterial Type Strains, Phase II (KMG-II): from individual species to whole genera.</title>
        <authorList>
            <person name="Goeker M."/>
        </authorList>
    </citation>
    <scope>NUCLEOTIDE SEQUENCE [LARGE SCALE GENOMIC DNA]</scope>
    <source>
        <strain evidence="8 9">DSM 45312</strain>
    </source>
</reference>
<dbReference type="EMBL" id="PYGA01000023">
    <property type="protein sequence ID" value="PSK90238.1"/>
    <property type="molecule type" value="Genomic_DNA"/>
</dbReference>
<dbReference type="RefSeq" id="WP_106585921.1">
    <property type="nucleotide sequence ID" value="NZ_PYGA01000023.1"/>
</dbReference>
<feature type="compositionally biased region" description="Low complexity" evidence="6">
    <location>
        <begin position="113"/>
        <end position="122"/>
    </location>
</feature>
<feature type="transmembrane region" description="Helical" evidence="7">
    <location>
        <begin position="203"/>
        <end position="221"/>
    </location>
</feature>
<evidence type="ECO:0000256" key="5">
    <source>
        <dbReference type="ARBA" id="ARBA00023136"/>
    </source>
</evidence>
<keyword evidence="2" id="KW-1003">Cell membrane</keyword>
<name>A0A2P8CZ31_9ACTN</name>
<comment type="subcellular location">
    <subcellularLocation>
        <location evidence="1">Cell membrane</location>
        <topology evidence="1">Multi-pass membrane protein</topology>
    </subcellularLocation>
</comment>
<feature type="transmembrane region" description="Helical" evidence="7">
    <location>
        <begin position="167"/>
        <end position="191"/>
    </location>
</feature>